<dbReference type="EMBL" id="HG937516">
    <property type="protein sequence ID" value="CDN40265.1"/>
    <property type="molecule type" value="Genomic_DNA"/>
</dbReference>
<sequence>MKKKFEWKKSKYLSIKLFGGMSFFSLVLVGSVYSFSGINVSDKMPFSTRNNFLKLSNQDKIAEKDASKSLASINLSEPSNNTNFLAPLTNSPIVTDQGDFVLSSFANNRPGLIKMNAFGFPVYQTEFANVGDVDFSNYKVRQVVQNYNQKNEYFVLVVSNEPNATYTESSSQLEVTNPGRVLQVVDNGVDNFVIKKTYELGGFVVPDNLKNFYNKIMFQAPLTPTDKVELSSSSLKVNNDANGNNGQKLSGTFNGSSNNLKVANALYLNSLNNLVYVGDGNNDNLYIFGGSTLANIWFYAFKLTKDSDDANNSSKVSAKLYGNYELKIHDGLVGARIPKEISSSGSNGVDANIVTAEKLKSLITNSDNMSFTGKGFPALQIIGAKALVNRNEIRLQVAVPNMLTGTSGSPVLIRSTNVNLAGAISDKNAMNNYPLVTPIVTGTMSLVQANTIIENEGNLANTIPLFSADLTANTSVTPYLDLDTYPENDGYTSNRYSNRYLGFDTQISSTGSTLSLQYTRSKITVYETNGTVTTKTTRSIPAAADSNTMFTRLQGVSYRNNSWYFVYSGSVTDGNESLSTVYVLTYDPISKNVQFVPTGISGTSSEKHITAIIPLSNETVYIASSDSKENPTTGHVQLYKRLPSGLFDLDNGFARAKKSSSGVPFYEVRNGEASSQTKSIWGNLVFQDDAYLVNSGFKRNPARQLADDDQRIIRTLVKSFEPAFAGQKFRVSAVATANNELKVSVAIQYFDGQFYSPEQLVDNQSSFNPLIRTYTGFSAYAPWVLPVAISVPILLAVIILGLGLGLGIPMYKARKIQDKGFVSTFKKVDTLTSAVGSVYKKIVLETSAVRKKPQLLKAGSKNPTPTGSKPTVPTAFNKPMPPKKPTPPSVNNQQKSPTPPNKPA</sequence>
<feature type="region of interest" description="Disordered" evidence="1">
    <location>
        <begin position="854"/>
        <end position="904"/>
    </location>
</feature>
<feature type="compositionally biased region" description="Pro residues" evidence="1">
    <location>
        <begin position="879"/>
        <end position="888"/>
    </location>
</feature>
<protein>
    <recommendedName>
        <fullName evidence="3">Mgp-operon protein 3 C-terminal domain-containing protein</fullName>
    </recommendedName>
</protein>
<evidence type="ECO:0000259" key="3">
    <source>
        <dbReference type="Pfam" id="PF19342"/>
    </source>
</evidence>
<gene>
    <name evidence="4" type="ORF">MAMA39_01420</name>
</gene>
<evidence type="ECO:0000313" key="5">
    <source>
        <dbReference type="Proteomes" id="UP000261764"/>
    </source>
</evidence>
<feature type="domain" description="Mgp-operon protein 3 C-terminal" evidence="3">
    <location>
        <begin position="662"/>
        <end position="761"/>
    </location>
</feature>
<reference evidence="4 5" key="1">
    <citation type="journal article" date="2015" name="Clin. Infect. Dis.">
        <title>Genomic Investigations unmask Mycoplasma amphoriforme, a new respiratory pathogen.</title>
        <authorList>
            <person name="Gillespie S.H."/>
            <person name="Ling C.L."/>
            <person name="Oravcova K."/>
            <person name="Pinheiro M."/>
            <person name="Wells L."/>
            <person name="Bryant J.M."/>
            <person name="McHugh T.D."/>
            <person name="Bebear C."/>
            <person name="Webster D."/>
            <person name="Harris S.R."/>
            <person name="Seth-Smith H.M."/>
            <person name="Thomson N.R."/>
        </authorList>
    </citation>
    <scope>NUCLEOTIDE SEQUENCE [LARGE SCALE GENOMIC DNA]</scope>
    <source>
        <strain evidence="4 5">A39</strain>
    </source>
</reference>
<feature type="compositionally biased region" description="Polar residues" evidence="1">
    <location>
        <begin position="861"/>
        <end position="871"/>
    </location>
</feature>
<evidence type="ECO:0000256" key="1">
    <source>
        <dbReference type="SAM" id="MobiDB-lite"/>
    </source>
</evidence>
<dbReference type="Pfam" id="PF19342">
    <property type="entry name" value="MGP3_C"/>
    <property type="match status" value="1"/>
</dbReference>
<keyword evidence="2" id="KW-0812">Transmembrane</keyword>
<organism evidence="4 5">
    <name type="scientific">Mycoplasma amphoriforme A39</name>
    <dbReference type="NCBI Taxonomy" id="572419"/>
    <lineage>
        <taxon>Bacteria</taxon>
        <taxon>Bacillati</taxon>
        <taxon>Mycoplasmatota</taxon>
        <taxon>Mollicutes</taxon>
        <taxon>Mycoplasmataceae</taxon>
        <taxon>Mycoplasma</taxon>
    </lineage>
</organism>
<keyword evidence="5" id="KW-1185">Reference proteome</keyword>
<name>A0A292IHV7_9MOLU</name>
<feature type="transmembrane region" description="Helical" evidence="2">
    <location>
        <begin position="783"/>
        <end position="808"/>
    </location>
</feature>
<keyword evidence="2" id="KW-1133">Transmembrane helix</keyword>
<dbReference type="AlphaFoldDB" id="A0A292IHV7"/>
<evidence type="ECO:0000313" key="4">
    <source>
        <dbReference type="EMBL" id="CDN40265.1"/>
    </source>
</evidence>
<proteinExistence type="predicted"/>
<dbReference type="KEGG" id="mamp:MAMA39_01420"/>
<keyword evidence="2" id="KW-0472">Membrane</keyword>
<evidence type="ECO:0000256" key="2">
    <source>
        <dbReference type="SAM" id="Phobius"/>
    </source>
</evidence>
<accession>A0A292IHV7</accession>
<dbReference type="InterPro" id="IPR045839">
    <property type="entry name" value="MGP3_C"/>
</dbReference>
<dbReference type="RefSeq" id="WP_343251608.1">
    <property type="nucleotide sequence ID" value="NZ_HG937516.1"/>
</dbReference>
<dbReference type="Proteomes" id="UP000261764">
    <property type="component" value="Chromosome I"/>
</dbReference>